<protein>
    <submittedName>
        <fullName evidence="3">Uncharacterized protein</fullName>
    </submittedName>
</protein>
<proteinExistence type="predicted"/>
<feature type="chain" id="PRO_5041279945" evidence="2">
    <location>
        <begin position="18"/>
        <end position="379"/>
    </location>
</feature>
<name>A0AA36CDX5_9BILA</name>
<comment type="caution">
    <text evidence="3">The sequence shown here is derived from an EMBL/GenBank/DDBJ whole genome shotgun (WGS) entry which is preliminary data.</text>
</comment>
<accession>A0AA36CDX5</accession>
<gene>
    <name evidence="3" type="ORF">MSPICULIGERA_LOCUS5753</name>
</gene>
<keyword evidence="4" id="KW-1185">Reference proteome</keyword>
<feature type="signal peptide" evidence="2">
    <location>
        <begin position="1"/>
        <end position="17"/>
    </location>
</feature>
<evidence type="ECO:0000256" key="2">
    <source>
        <dbReference type="SAM" id="SignalP"/>
    </source>
</evidence>
<dbReference type="EMBL" id="CATQJA010001419">
    <property type="protein sequence ID" value="CAJ0567193.1"/>
    <property type="molecule type" value="Genomic_DNA"/>
</dbReference>
<feature type="compositionally biased region" description="Low complexity" evidence="1">
    <location>
        <begin position="237"/>
        <end position="253"/>
    </location>
</feature>
<evidence type="ECO:0000256" key="1">
    <source>
        <dbReference type="SAM" id="MobiDB-lite"/>
    </source>
</evidence>
<keyword evidence="2" id="KW-0732">Signal</keyword>
<organism evidence="3 4">
    <name type="scientific">Mesorhabditis spiculigera</name>
    <dbReference type="NCBI Taxonomy" id="96644"/>
    <lineage>
        <taxon>Eukaryota</taxon>
        <taxon>Metazoa</taxon>
        <taxon>Ecdysozoa</taxon>
        <taxon>Nematoda</taxon>
        <taxon>Chromadorea</taxon>
        <taxon>Rhabditida</taxon>
        <taxon>Rhabditina</taxon>
        <taxon>Rhabditomorpha</taxon>
        <taxon>Rhabditoidea</taxon>
        <taxon>Rhabditidae</taxon>
        <taxon>Mesorhabditinae</taxon>
        <taxon>Mesorhabditis</taxon>
    </lineage>
</organism>
<evidence type="ECO:0000313" key="3">
    <source>
        <dbReference type="EMBL" id="CAJ0567193.1"/>
    </source>
</evidence>
<feature type="non-terminal residue" evidence="3">
    <location>
        <position position="379"/>
    </location>
</feature>
<feature type="region of interest" description="Disordered" evidence="1">
    <location>
        <begin position="233"/>
        <end position="253"/>
    </location>
</feature>
<dbReference type="AlphaFoldDB" id="A0AA36CDX5"/>
<sequence length="379" mass="42422">MNQLAMLLLAVLSVAAAQNTYGYRPNTATPPTAQAYTGAPFVYRTTMNPTLDAEKAAGIVPASKNASRASRAISTPMHQYATSTYSPYSQNQYQQNGYTNQGYGGSNMYSQNQQYPQAGYGNQGYGSGNMYSSSNQYPYTNQQLSYNGQYQSSTPSTQYLLRDQNWNYNYNPNSQYNGYSNGYNGQALYNPLSNQYSSPNSMQSQNGYQTNWNTNYNGNQRYPNTFRFRRALRAKRQSSAQNSGFSASSSTTANPLYASTQQYGATTNYNNRQYDQRGGNANPESLIQNPNYAYLPLNLESQYLANYGRMYDPSGNSNFMTPATEAPILSNDAQNQQNYQKIQQDYVGGIDKYQVDPSQVTNNIYGYDYSSSSNRQGRK</sequence>
<reference evidence="3" key="1">
    <citation type="submission" date="2023-06" db="EMBL/GenBank/DDBJ databases">
        <authorList>
            <person name="Delattre M."/>
        </authorList>
    </citation>
    <scope>NUCLEOTIDE SEQUENCE</scope>
    <source>
        <strain evidence="3">AF72</strain>
    </source>
</reference>
<dbReference type="Proteomes" id="UP001177023">
    <property type="component" value="Unassembled WGS sequence"/>
</dbReference>
<evidence type="ECO:0000313" key="4">
    <source>
        <dbReference type="Proteomes" id="UP001177023"/>
    </source>
</evidence>